<proteinExistence type="predicted"/>
<sequence>MISIRSSSDMTEIDPRPTLNAPDDDPCLWLEDIDGEKVFVWVADPIGENSGTLW</sequence>
<feature type="region of interest" description="Disordered" evidence="1">
    <location>
        <begin position="1"/>
        <end position="24"/>
    </location>
</feature>
<gene>
    <name evidence="2" type="ORF">IE4872_PC00292</name>
</gene>
<evidence type="ECO:0000256" key="1">
    <source>
        <dbReference type="SAM" id="MobiDB-lite"/>
    </source>
</evidence>
<protein>
    <submittedName>
        <fullName evidence="2">Uncharacterized protein</fullName>
    </submittedName>
</protein>
<dbReference type="EMBL" id="CP017104">
    <property type="protein sequence ID" value="APO70319.1"/>
    <property type="molecule type" value="Genomic_DNA"/>
</dbReference>
<dbReference type="Proteomes" id="UP000184749">
    <property type="component" value="Plasmid pRgalIE4872c"/>
</dbReference>
<dbReference type="AlphaFoldDB" id="A0A1L5NR42"/>
<feature type="compositionally biased region" description="Polar residues" evidence="1">
    <location>
        <begin position="1"/>
        <end position="10"/>
    </location>
</feature>
<geneLocation type="plasmid" evidence="3">
    <name>prgalie4872c</name>
</geneLocation>
<evidence type="ECO:0000313" key="3">
    <source>
        <dbReference type="Proteomes" id="UP000184749"/>
    </source>
</evidence>
<keyword evidence="2" id="KW-0614">Plasmid</keyword>
<name>A0A1L5NR42_9HYPH</name>
<organism evidence="2 3">
    <name type="scientific">Rhizobium gallicum</name>
    <dbReference type="NCBI Taxonomy" id="56730"/>
    <lineage>
        <taxon>Bacteria</taxon>
        <taxon>Pseudomonadati</taxon>
        <taxon>Pseudomonadota</taxon>
        <taxon>Alphaproteobacteria</taxon>
        <taxon>Hyphomicrobiales</taxon>
        <taxon>Rhizobiaceae</taxon>
        <taxon>Rhizobium/Agrobacterium group</taxon>
        <taxon>Rhizobium</taxon>
    </lineage>
</organism>
<accession>A0A1L5NR42</accession>
<reference evidence="2 3" key="1">
    <citation type="submission" date="2016-09" db="EMBL/GenBank/DDBJ databases">
        <title>The complete genome sequences of Rhizobium gallicum, symbiovars gallicum and phaseoli, symbionts associated to common bean (Phaseolus vulgaris).</title>
        <authorList>
            <person name="Bustos P."/>
            <person name="Santamaria R.I."/>
            <person name="Perez-Carrascal O.M."/>
            <person name="Juarez S."/>
            <person name="Lozano L."/>
            <person name="Martinez-Flores I."/>
            <person name="Martinez-Romero E."/>
            <person name="Cevallos M."/>
            <person name="Romero D."/>
            <person name="Davila G."/>
            <person name="Gonzalez V."/>
        </authorList>
    </citation>
    <scope>NUCLEOTIDE SEQUENCE [LARGE SCALE GENOMIC DNA]</scope>
    <source>
        <strain evidence="2 3">IE4872</strain>
        <plasmid evidence="3">prgalie4872c</plasmid>
    </source>
</reference>
<evidence type="ECO:0000313" key="2">
    <source>
        <dbReference type="EMBL" id="APO70319.1"/>
    </source>
</evidence>